<evidence type="ECO:0000256" key="1">
    <source>
        <dbReference type="ARBA" id="ARBA00001933"/>
    </source>
</evidence>
<dbReference type="PANTHER" id="PTHR43713">
    <property type="entry name" value="GLUTAMATE-1-SEMIALDEHYDE 2,1-AMINOMUTASE"/>
    <property type="match status" value="1"/>
</dbReference>
<dbReference type="NCBIfam" id="TIGR00713">
    <property type="entry name" value="hemL"/>
    <property type="match status" value="1"/>
</dbReference>
<evidence type="ECO:0000256" key="7">
    <source>
        <dbReference type="ARBA" id="ARBA00023244"/>
    </source>
</evidence>
<dbReference type="Gene3D" id="3.40.640.10">
    <property type="entry name" value="Type I PLP-dependent aspartate aminotransferase-like (Major domain)"/>
    <property type="match status" value="1"/>
</dbReference>
<dbReference type="RefSeq" id="WP_069946892.1">
    <property type="nucleotide sequence ID" value="NZ_CP014143.1"/>
</dbReference>
<evidence type="ECO:0000256" key="3">
    <source>
        <dbReference type="ARBA" id="ARBA00008981"/>
    </source>
</evidence>
<evidence type="ECO:0000256" key="6">
    <source>
        <dbReference type="ARBA" id="ARBA00023235"/>
    </source>
</evidence>
<dbReference type="UniPathway" id="UPA00251">
    <property type="reaction ID" value="UER00317"/>
</dbReference>
<evidence type="ECO:0000256" key="5">
    <source>
        <dbReference type="ARBA" id="ARBA00022898"/>
    </source>
</evidence>
<dbReference type="HAMAP" id="MF_00375">
    <property type="entry name" value="HemL_aminotrans_3"/>
    <property type="match status" value="1"/>
</dbReference>
<evidence type="ECO:0000313" key="10">
    <source>
        <dbReference type="Proteomes" id="UP000095672"/>
    </source>
</evidence>
<gene>
    <name evidence="8 9" type="primary">hemL</name>
    <name evidence="9" type="ORF">AUP74_01333</name>
</gene>
<keyword evidence="5 8" id="KW-0663">Pyridoxal phosphate</keyword>
<dbReference type="GO" id="GO:0042286">
    <property type="term" value="F:glutamate-1-semialdehyde 2,1-aminomutase activity"/>
    <property type="evidence" value="ECO:0007669"/>
    <property type="project" value="UniProtKB-UniRule"/>
</dbReference>
<organism evidence="9 10">
    <name type="scientific">Microbulbifer aggregans</name>
    <dbReference type="NCBI Taxonomy" id="1769779"/>
    <lineage>
        <taxon>Bacteria</taxon>
        <taxon>Pseudomonadati</taxon>
        <taxon>Pseudomonadota</taxon>
        <taxon>Gammaproteobacteria</taxon>
        <taxon>Cellvibrionales</taxon>
        <taxon>Microbulbiferaceae</taxon>
        <taxon>Microbulbifer</taxon>
    </lineage>
</organism>
<dbReference type="PROSITE" id="PS00600">
    <property type="entry name" value="AA_TRANSFER_CLASS_3"/>
    <property type="match status" value="1"/>
</dbReference>
<comment type="subunit">
    <text evidence="4 8">Homodimer.</text>
</comment>
<keyword evidence="10" id="KW-1185">Reference proteome</keyword>
<dbReference type="Proteomes" id="UP000095672">
    <property type="component" value="Chromosome"/>
</dbReference>
<evidence type="ECO:0000313" key="9">
    <source>
        <dbReference type="EMBL" id="AOS96792.1"/>
    </source>
</evidence>
<dbReference type="SUPFAM" id="SSF53383">
    <property type="entry name" value="PLP-dependent transferases"/>
    <property type="match status" value="1"/>
</dbReference>
<comment type="subcellular location">
    <subcellularLocation>
        <location evidence="8">Cytoplasm</location>
    </subcellularLocation>
</comment>
<dbReference type="GO" id="GO:0030170">
    <property type="term" value="F:pyridoxal phosphate binding"/>
    <property type="evidence" value="ECO:0007669"/>
    <property type="project" value="InterPro"/>
</dbReference>
<dbReference type="STRING" id="1769779.AUP74_01333"/>
<dbReference type="InterPro" id="IPR015424">
    <property type="entry name" value="PyrdxlP-dep_Trfase"/>
</dbReference>
<keyword evidence="8" id="KW-0963">Cytoplasm</keyword>
<comment type="pathway">
    <text evidence="2">Porphyrin-containing compound metabolism; protoporphyrin-IX biosynthesis; 5-aminolevulinate from L-glutamyl-tRNA(Glu): step 2/2.</text>
</comment>
<dbReference type="CDD" id="cd00610">
    <property type="entry name" value="OAT_like"/>
    <property type="match status" value="1"/>
</dbReference>
<name>A0A1C9W6L2_9GAMM</name>
<dbReference type="Pfam" id="PF00202">
    <property type="entry name" value="Aminotran_3"/>
    <property type="match status" value="1"/>
</dbReference>
<keyword evidence="6 8" id="KW-0413">Isomerase</keyword>
<feature type="modified residue" description="N6-(pyridoxal phosphate)lysine" evidence="8">
    <location>
        <position position="265"/>
    </location>
</feature>
<evidence type="ECO:0000256" key="4">
    <source>
        <dbReference type="ARBA" id="ARBA00011738"/>
    </source>
</evidence>
<dbReference type="InterPro" id="IPR015422">
    <property type="entry name" value="PyrdxlP-dep_Trfase_small"/>
</dbReference>
<protein>
    <recommendedName>
        <fullName evidence="8">Glutamate-1-semialdehyde 2,1-aminomutase</fullName>
        <shortName evidence="8">GSA</shortName>
        <ecNumber evidence="8">5.4.3.8</ecNumber>
    </recommendedName>
    <alternativeName>
        <fullName evidence="8">Glutamate-1-semialdehyde aminotransferase</fullName>
        <shortName evidence="8">GSA-AT</shortName>
    </alternativeName>
</protein>
<dbReference type="EC" id="5.4.3.8" evidence="8"/>
<dbReference type="EMBL" id="CP014143">
    <property type="protein sequence ID" value="AOS96792.1"/>
    <property type="molecule type" value="Genomic_DNA"/>
</dbReference>
<dbReference type="OrthoDB" id="9801052at2"/>
<dbReference type="PANTHER" id="PTHR43713:SF3">
    <property type="entry name" value="GLUTAMATE-1-SEMIALDEHYDE 2,1-AMINOMUTASE 1, CHLOROPLASTIC-RELATED"/>
    <property type="match status" value="1"/>
</dbReference>
<dbReference type="InterPro" id="IPR015421">
    <property type="entry name" value="PyrdxlP-dep_Trfase_major"/>
</dbReference>
<dbReference type="GO" id="GO:0008483">
    <property type="term" value="F:transaminase activity"/>
    <property type="evidence" value="ECO:0007669"/>
    <property type="project" value="InterPro"/>
</dbReference>
<reference evidence="10" key="1">
    <citation type="submission" date="2016-01" db="EMBL/GenBank/DDBJ databases">
        <title>Complete genome sequence of Microbulbifer sp. CCB-MM1, a halophile isolated from Matang Mangrove Forest, Perak.</title>
        <authorList>
            <person name="Moh T.H."/>
            <person name="Dinesh B."/>
            <person name="Lau N.-S."/>
            <person name="Go F."/>
            <person name="Alexander Chong S.-C."/>
        </authorList>
    </citation>
    <scope>NUCLEOTIDE SEQUENCE [LARGE SCALE GENOMIC DNA]</scope>
    <source>
        <strain evidence="10">CCB-MM1</strain>
    </source>
</reference>
<dbReference type="InterPro" id="IPR004639">
    <property type="entry name" value="4pyrrol_synth_GluAld_NH2Trfase"/>
</dbReference>
<dbReference type="GO" id="GO:0005737">
    <property type="term" value="C:cytoplasm"/>
    <property type="evidence" value="ECO:0007669"/>
    <property type="project" value="UniProtKB-SubCell"/>
</dbReference>
<dbReference type="FunFam" id="3.90.1150.10:FF:000012">
    <property type="entry name" value="Glutamate-1-semialdehyde 2,1-aminomutase"/>
    <property type="match status" value="1"/>
</dbReference>
<comment type="cofactor">
    <cofactor evidence="1 8">
        <name>pyridoxal 5'-phosphate</name>
        <dbReference type="ChEBI" id="CHEBI:597326"/>
    </cofactor>
</comment>
<dbReference type="GO" id="GO:0006782">
    <property type="term" value="P:protoporphyrinogen IX biosynthetic process"/>
    <property type="evidence" value="ECO:0007669"/>
    <property type="project" value="UniProtKB-UniRule"/>
</dbReference>
<sequence length="427" mass="45573">MSKSEQLFSDAQQYIPGGVNSPVRAFRAVGGTPLFIDRAEGAYLFDADGNRYIDYVQSWGPMVLGHAHPDVIDAVVEQAQSGLSFGAPTELETELAEELCRIWPNMDLVRFVNSGTEATMSAIRLARGATGRDKIVKFEGCYHGHSDSLLVKAGSGALTMGVPSSPGVPASLADHTITLAYNDAESVRECFDKMGDQIACIIVEPVAGNMNCIPPVPGFLETLREVCDAHGALLILDEVMSGFRVSLTGAQGHYGIEADITTLGKVIGGGMPVGAFGGKRKYMEQIAPTGPIYQAGTLSGNPVGMVAGLETLRLVQEPGFYDRLTEKTEKLVQGILSAAREAGVPLTANSAGSMFGFFFTDEPKVTNYQQVMACNTERFNRFFHGMLDEGVYLAPASYEAGFMSAAHTDEDIDATIAAAKKVFAQLG</sequence>
<proteinExistence type="inferred from homology"/>
<accession>A0A1C9W6L2</accession>
<dbReference type="NCBIfam" id="NF000818">
    <property type="entry name" value="PRK00062.1"/>
    <property type="match status" value="1"/>
</dbReference>
<dbReference type="PATRIC" id="fig|1769779.3.peg.1351"/>
<dbReference type="InterPro" id="IPR005814">
    <property type="entry name" value="Aminotrans_3"/>
</dbReference>
<keyword evidence="7 8" id="KW-0627">Porphyrin biosynthesis</keyword>
<evidence type="ECO:0000256" key="8">
    <source>
        <dbReference type="HAMAP-Rule" id="MF_00375"/>
    </source>
</evidence>
<dbReference type="FunFam" id="3.40.640.10:FF:000021">
    <property type="entry name" value="Glutamate-1-semialdehyde 2,1-aminomutase"/>
    <property type="match status" value="1"/>
</dbReference>
<dbReference type="KEGG" id="micc:AUP74_01333"/>
<comment type="similarity">
    <text evidence="3 8">Belongs to the class-III pyridoxal-phosphate-dependent aminotransferase family. HemL subfamily.</text>
</comment>
<evidence type="ECO:0000256" key="2">
    <source>
        <dbReference type="ARBA" id="ARBA00004819"/>
    </source>
</evidence>
<dbReference type="Gene3D" id="3.90.1150.10">
    <property type="entry name" value="Aspartate Aminotransferase, domain 1"/>
    <property type="match status" value="1"/>
</dbReference>
<comment type="catalytic activity">
    <reaction evidence="8">
        <text>(S)-4-amino-5-oxopentanoate = 5-aminolevulinate</text>
        <dbReference type="Rhea" id="RHEA:14265"/>
        <dbReference type="ChEBI" id="CHEBI:57501"/>
        <dbReference type="ChEBI" id="CHEBI:356416"/>
        <dbReference type="EC" id="5.4.3.8"/>
    </reaction>
</comment>
<dbReference type="AlphaFoldDB" id="A0A1C9W6L2"/>
<dbReference type="InterPro" id="IPR049704">
    <property type="entry name" value="Aminotrans_3_PPA_site"/>
</dbReference>